<gene>
    <name evidence="4" type="ORF">SAMN04487944_10617</name>
</gene>
<evidence type="ECO:0000259" key="3">
    <source>
        <dbReference type="PROSITE" id="PS50977"/>
    </source>
</evidence>
<evidence type="ECO:0000256" key="1">
    <source>
        <dbReference type="ARBA" id="ARBA00023125"/>
    </source>
</evidence>
<keyword evidence="5" id="KW-1185">Reference proteome</keyword>
<name>A0A1H9Q3J7_9BACI</name>
<evidence type="ECO:0000313" key="5">
    <source>
        <dbReference type="Proteomes" id="UP000199687"/>
    </source>
</evidence>
<reference evidence="4 5" key="1">
    <citation type="submission" date="2016-10" db="EMBL/GenBank/DDBJ databases">
        <authorList>
            <person name="de Groot N.N."/>
        </authorList>
    </citation>
    <scope>NUCLEOTIDE SEQUENCE [LARGE SCALE GENOMIC DNA]</scope>
    <source>
        <strain evidence="4 5">CGMCC 1.7727</strain>
    </source>
</reference>
<dbReference type="GO" id="GO:0006355">
    <property type="term" value="P:regulation of DNA-templated transcription"/>
    <property type="evidence" value="ECO:0007669"/>
    <property type="project" value="UniProtKB-ARBA"/>
</dbReference>
<dbReference type="GO" id="GO:0003677">
    <property type="term" value="F:DNA binding"/>
    <property type="evidence" value="ECO:0007669"/>
    <property type="project" value="UniProtKB-UniRule"/>
</dbReference>
<dbReference type="Proteomes" id="UP000199687">
    <property type="component" value="Unassembled WGS sequence"/>
</dbReference>
<dbReference type="InterPro" id="IPR009057">
    <property type="entry name" value="Homeodomain-like_sf"/>
</dbReference>
<dbReference type="STRING" id="531814.SAMN04487944_10617"/>
<dbReference type="SUPFAM" id="SSF46689">
    <property type="entry name" value="Homeodomain-like"/>
    <property type="match status" value="1"/>
</dbReference>
<dbReference type="PANTHER" id="PTHR30328:SF54">
    <property type="entry name" value="HTH-TYPE TRANSCRIPTIONAL REPRESSOR SCO4008"/>
    <property type="match status" value="1"/>
</dbReference>
<accession>A0A1H9Q3J7</accession>
<dbReference type="AlphaFoldDB" id="A0A1H9Q3J7"/>
<feature type="DNA-binding region" description="H-T-H motif" evidence="2">
    <location>
        <begin position="38"/>
        <end position="57"/>
    </location>
</feature>
<dbReference type="EMBL" id="FOGL01000006">
    <property type="protein sequence ID" value="SER55000.1"/>
    <property type="molecule type" value="Genomic_DNA"/>
</dbReference>
<protein>
    <submittedName>
        <fullName evidence="4">Transcriptional regulator, TetR family</fullName>
    </submittedName>
</protein>
<organism evidence="4 5">
    <name type="scientific">Gracilibacillus ureilyticus</name>
    <dbReference type="NCBI Taxonomy" id="531814"/>
    <lineage>
        <taxon>Bacteria</taxon>
        <taxon>Bacillati</taxon>
        <taxon>Bacillota</taxon>
        <taxon>Bacilli</taxon>
        <taxon>Bacillales</taxon>
        <taxon>Bacillaceae</taxon>
        <taxon>Gracilibacillus</taxon>
    </lineage>
</organism>
<dbReference type="PRINTS" id="PR00455">
    <property type="entry name" value="HTHTETR"/>
</dbReference>
<evidence type="ECO:0000256" key="2">
    <source>
        <dbReference type="PROSITE-ProRule" id="PRU00335"/>
    </source>
</evidence>
<dbReference type="InterPro" id="IPR001647">
    <property type="entry name" value="HTH_TetR"/>
</dbReference>
<dbReference type="InterPro" id="IPR036271">
    <property type="entry name" value="Tet_transcr_reg_TetR-rel_C_sf"/>
</dbReference>
<proteinExistence type="predicted"/>
<dbReference type="PANTHER" id="PTHR30328">
    <property type="entry name" value="TRANSCRIPTIONAL REPRESSOR"/>
    <property type="match status" value="1"/>
</dbReference>
<dbReference type="PROSITE" id="PS50977">
    <property type="entry name" value="HTH_TETR_2"/>
    <property type="match status" value="1"/>
</dbReference>
<dbReference type="InterPro" id="IPR050109">
    <property type="entry name" value="HTH-type_TetR-like_transc_reg"/>
</dbReference>
<dbReference type="Pfam" id="PF00440">
    <property type="entry name" value="TetR_N"/>
    <property type="match status" value="1"/>
</dbReference>
<dbReference type="Gene3D" id="1.10.357.10">
    <property type="entry name" value="Tetracycline Repressor, domain 2"/>
    <property type="match status" value="1"/>
</dbReference>
<sequence>MPKRVKKLGKIRDAERTRNKILNAAKEEFFEKGFSGARIESIAKRASINKQLIYHYFKGKEELINATIANFASSVPKENLTLPADPKKIAEFRFKVNNEYLMEFLKFTAWEAVEEIPENSNGVESRKKVLQSYVEDMKAKQQKGLVSKDLDPALITLMMSSLTVYPLLYGKVTEMITGLHPEEQEFQEKWGDFLNLISEKIFSD</sequence>
<evidence type="ECO:0000313" key="4">
    <source>
        <dbReference type="EMBL" id="SER55000.1"/>
    </source>
</evidence>
<feature type="domain" description="HTH tetR-type" evidence="3">
    <location>
        <begin position="15"/>
        <end position="75"/>
    </location>
</feature>
<keyword evidence="1 2" id="KW-0238">DNA-binding</keyword>
<dbReference type="SUPFAM" id="SSF48498">
    <property type="entry name" value="Tetracyclin repressor-like, C-terminal domain"/>
    <property type="match status" value="1"/>
</dbReference>